<feature type="region of interest" description="Disordered" evidence="3">
    <location>
        <begin position="81"/>
        <end position="158"/>
    </location>
</feature>
<feature type="compositionally biased region" description="Polar residues" evidence="3">
    <location>
        <begin position="27"/>
        <end position="39"/>
    </location>
</feature>
<comment type="subcellular location">
    <subcellularLocation>
        <location evidence="1">Nucleus</location>
    </subcellularLocation>
</comment>
<dbReference type="GO" id="GO:0005634">
    <property type="term" value="C:nucleus"/>
    <property type="evidence" value="ECO:0007669"/>
    <property type="project" value="UniProtKB-SubCell"/>
</dbReference>
<feature type="compositionally biased region" description="Basic residues" evidence="3">
    <location>
        <begin position="125"/>
        <end position="134"/>
    </location>
</feature>
<dbReference type="SMART" id="SM00906">
    <property type="entry name" value="Fungal_trans"/>
    <property type="match status" value="1"/>
</dbReference>
<dbReference type="GO" id="GO:0003677">
    <property type="term" value="F:DNA binding"/>
    <property type="evidence" value="ECO:0007669"/>
    <property type="project" value="InterPro"/>
</dbReference>
<protein>
    <recommendedName>
        <fullName evidence="4">Xylanolytic transcriptional activator regulatory domain-containing protein</fullName>
    </recommendedName>
</protein>
<evidence type="ECO:0000256" key="3">
    <source>
        <dbReference type="SAM" id="MobiDB-lite"/>
    </source>
</evidence>
<dbReference type="AlphaFoldDB" id="A0A9P8QME1"/>
<dbReference type="OrthoDB" id="2406834at2759"/>
<feature type="domain" description="Xylanolytic transcriptional activator regulatory" evidence="4">
    <location>
        <begin position="330"/>
        <end position="405"/>
    </location>
</feature>
<accession>A0A9P8QME1</accession>
<evidence type="ECO:0000313" key="6">
    <source>
        <dbReference type="Proteomes" id="UP000827724"/>
    </source>
</evidence>
<dbReference type="CDD" id="cd12148">
    <property type="entry name" value="fungal_TF_MHR"/>
    <property type="match status" value="1"/>
</dbReference>
<name>A0A9P8QME1_9HYPO</name>
<comment type="caution">
    <text evidence="5">The sequence shown here is derived from an EMBL/GenBank/DDBJ whole genome shotgun (WGS) entry which is preliminary data.</text>
</comment>
<sequence length="615" mass="67290">MDLSLFQHGGNGQQGRSVAVGRGDASSALTPNSASNASIASPVSVSVSGSLRLPVVGGGGGGGGGGVLDYRGIVSRDAASALPQSCADGPPKKKQKRNKPTLSCHECVERKTKVETSRSAANGRRMTKPPKKKAGSMGKLPVPNIADRNVSNSDDTPSRGAVALSTGLLSNVPYSVATASNVFGIGSEHPFANYWTCEGGLPEVISVLPEKLQADILLSRYFECVDPVYPMIHRQTFYADYEHFWQMTMPDKDQVDAAFIAQIFVMLALGTQFVTSTTPQERKQTAEFYASASNQALRMFSYLSTASIRSIQAMVLMTYFLINDNHASDGWAFAGILIRQAYAMGLHRDPNIVTPDASPFEKQQRRKVWQAVLLQDTFLTVLLSLPPSATHTDVSVDDLLDHGSSIASSDPTDNAYIRGSWTLANLVQETICSPRSLDVPICATARHKSKMISDFRAVYRSFPDVFRSWDAESLTALAGTNKRVVRQTLFLTSNYFHNLMLVHASESPEVPVNVRGTLEAAHDAISAFFLLFNLLETEARVWWVFNHRAFLEALCIGNVLREASKELMGKELLAKDPLFVRAKADITRMIQIMELMAEDSEVARTRVQVLSQFLI</sequence>
<dbReference type="InterPro" id="IPR007219">
    <property type="entry name" value="XnlR_reg_dom"/>
</dbReference>
<evidence type="ECO:0000256" key="2">
    <source>
        <dbReference type="ARBA" id="ARBA00023242"/>
    </source>
</evidence>
<dbReference type="Pfam" id="PF04082">
    <property type="entry name" value="Fungal_trans"/>
    <property type="match status" value="1"/>
</dbReference>
<dbReference type="EMBL" id="JAIWOZ010000003">
    <property type="protein sequence ID" value="KAH6607831.1"/>
    <property type="molecule type" value="Genomic_DNA"/>
</dbReference>
<dbReference type="InterPro" id="IPR050613">
    <property type="entry name" value="Sec_Metabolite_Reg"/>
</dbReference>
<keyword evidence="2" id="KW-0539">Nucleus</keyword>
<evidence type="ECO:0000256" key="1">
    <source>
        <dbReference type="ARBA" id="ARBA00004123"/>
    </source>
</evidence>
<feature type="region of interest" description="Disordered" evidence="3">
    <location>
        <begin position="1"/>
        <end position="39"/>
    </location>
</feature>
<organism evidence="5 6">
    <name type="scientific">Trichoderma cornu-damae</name>
    <dbReference type="NCBI Taxonomy" id="654480"/>
    <lineage>
        <taxon>Eukaryota</taxon>
        <taxon>Fungi</taxon>
        <taxon>Dikarya</taxon>
        <taxon>Ascomycota</taxon>
        <taxon>Pezizomycotina</taxon>
        <taxon>Sordariomycetes</taxon>
        <taxon>Hypocreomycetidae</taxon>
        <taxon>Hypocreales</taxon>
        <taxon>Hypocreaceae</taxon>
        <taxon>Trichoderma</taxon>
    </lineage>
</organism>
<dbReference type="GO" id="GO:0008270">
    <property type="term" value="F:zinc ion binding"/>
    <property type="evidence" value="ECO:0007669"/>
    <property type="project" value="InterPro"/>
</dbReference>
<gene>
    <name evidence="5" type="ORF">Trco_004144</name>
</gene>
<reference evidence="5" key="1">
    <citation type="submission" date="2021-08" db="EMBL/GenBank/DDBJ databases">
        <title>Chromosome-Level Trichoderma cornu-damae using Hi-C Data.</title>
        <authorList>
            <person name="Kim C.S."/>
        </authorList>
    </citation>
    <scope>NUCLEOTIDE SEQUENCE</scope>
    <source>
        <strain evidence="5">KA19-0412C</strain>
    </source>
</reference>
<keyword evidence="6" id="KW-1185">Reference proteome</keyword>
<evidence type="ECO:0000259" key="4">
    <source>
        <dbReference type="SMART" id="SM00906"/>
    </source>
</evidence>
<dbReference type="PANTHER" id="PTHR31001">
    <property type="entry name" value="UNCHARACTERIZED TRANSCRIPTIONAL REGULATORY PROTEIN"/>
    <property type="match status" value="1"/>
</dbReference>
<feature type="compositionally biased region" description="Basic and acidic residues" evidence="3">
    <location>
        <begin position="106"/>
        <end position="116"/>
    </location>
</feature>
<dbReference type="Proteomes" id="UP000827724">
    <property type="component" value="Unassembled WGS sequence"/>
</dbReference>
<evidence type="ECO:0000313" key="5">
    <source>
        <dbReference type="EMBL" id="KAH6607831.1"/>
    </source>
</evidence>
<proteinExistence type="predicted"/>
<dbReference type="GO" id="GO:0006351">
    <property type="term" value="P:DNA-templated transcription"/>
    <property type="evidence" value="ECO:0007669"/>
    <property type="project" value="InterPro"/>
</dbReference>
<dbReference type="PANTHER" id="PTHR31001:SF81">
    <property type="entry name" value="ZN(II)2CYS6 TRANSCRIPTION FACTOR"/>
    <property type="match status" value="1"/>
</dbReference>